<keyword evidence="3" id="KW-1185">Reference proteome</keyword>
<feature type="region of interest" description="Disordered" evidence="1">
    <location>
        <begin position="1"/>
        <end position="24"/>
    </location>
</feature>
<protein>
    <submittedName>
        <fullName evidence="2">Uncharacterized protein</fullName>
    </submittedName>
</protein>
<organism evidence="2 3">
    <name type="scientific">Tigriopus californicus</name>
    <name type="common">Marine copepod</name>
    <dbReference type="NCBI Taxonomy" id="6832"/>
    <lineage>
        <taxon>Eukaryota</taxon>
        <taxon>Metazoa</taxon>
        <taxon>Ecdysozoa</taxon>
        <taxon>Arthropoda</taxon>
        <taxon>Crustacea</taxon>
        <taxon>Multicrustacea</taxon>
        <taxon>Hexanauplia</taxon>
        <taxon>Copepoda</taxon>
        <taxon>Harpacticoida</taxon>
        <taxon>Harpacticidae</taxon>
        <taxon>Tigriopus</taxon>
    </lineage>
</organism>
<reference evidence="2 3" key="1">
    <citation type="journal article" date="2018" name="Nat. Ecol. Evol.">
        <title>Genomic signatures of mitonuclear coevolution across populations of Tigriopus californicus.</title>
        <authorList>
            <person name="Barreto F.S."/>
            <person name="Watson E.T."/>
            <person name="Lima T.G."/>
            <person name="Willett C.S."/>
            <person name="Edmands S."/>
            <person name="Li W."/>
            <person name="Burton R.S."/>
        </authorList>
    </citation>
    <scope>NUCLEOTIDE SEQUENCE [LARGE SCALE GENOMIC DNA]</scope>
    <source>
        <strain evidence="2 3">San Diego</strain>
    </source>
</reference>
<proteinExistence type="predicted"/>
<gene>
    <name evidence="2" type="ORF">TCAL_16163</name>
</gene>
<comment type="caution">
    <text evidence="2">The sequence shown here is derived from an EMBL/GenBank/DDBJ whole genome shotgun (WGS) entry which is preliminary data.</text>
</comment>
<evidence type="ECO:0000256" key="1">
    <source>
        <dbReference type="SAM" id="MobiDB-lite"/>
    </source>
</evidence>
<dbReference type="Proteomes" id="UP000318571">
    <property type="component" value="Chromosome 7"/>
</dbReference>
<name>A0A553P1Q3_TIGCA</name>
<dbReference type="AlphaFoldDB" id="A0A553P1Q3"/>
<evidence type="ECO:0000313" key="2">
    <source>
        <dbReference type="EMBL" id="TRY71624.1"/>
    </source>
</evidence>
<accession>A0A553P1Q3</accession>
<sequence>MYGTAPKGANFSASAKKNRPPNDLESQLEAVKAHIEDLQVVIARVKRSEEAQGYMSPLVTNSELRLDY</sequence>
<dbReference type="EMBL" id="VCGU01000008">
    <property type="protein sequence ID" value="TRY71624.1"/>
    <property type="molecule type" value="Genomic_DNA"/>
</dbReference>
<evidence type="ECO:0000313" key="3">
    <source>
        <dbReference type="Proteomes" id="UP000318571"/>
    </source>
</evidence>